<evidence type="ECO:0000313" key="2">
    <source>
        <dbReference type="Proteomes" id="UP000715441"/>
    </source>
</evidence>
<sequence length="154" mass="16520">MSTGIGTGFSPGRLAALPGTPLPGGRFTIEPWQAWLLADVVQADPAATPPGIVHPLFVYVASTGAMGLTWDELFACCGATAADGPMFGESETVVHTPLRVGTEYVVRGEFDSADRKEGKRTGVFDIVGFRLDVLHRDRMVAVSRNSIVYPRRKS</sequence>
<protein>
    <recommendedName>
        <fullName evidence="3">N-terminal of MaoC-like dehydratase domain-containing protein</fullName>
    </recommendedName>
</protein>
<reference evidence="1 2" key="1">
    <citation type="submission" date="2020-04" db="EMBL/GenBank/DDBJ databases">
        <title>Novel species.</title>
        <authorList>
            <person name="Teo W.F.A."/>
            <person name="Lipun K."/>
            <person name="Srisuk N."/>
            <person name="Duangmal K."/>
        </authorList>
    </citation>
    <scope>NUCLEOTIDE SEQUENCE [LARGE SCALE GENOMIC DNA]</scope>
    <source>
        <strain evidence="1 2">K13G38</strain>
    </source>
</reference>
<organism evidence="1 2">
    <name type="scientific">Amycolatopsis acididurans</name>
    <dbReference type="NCBI Taxonomy" id="2724524"/>
    <lineage>
        <taxon>Bacteria</taxon>
        <taxon>Bacillati</taxon>
        <taxon>Actinomycetota</taxon>
        <taxon>Actinomycetes</taxon>
        <taxon>Pseudonocardiales</taxon>
        <taxon>Pseudonocardiaceae</taxon>
        <taxon>Amycolatopsis</taxon>
    </lineage>
</organism>
<evidence type="ECO:0000313" key="1">
    <source>
        <dbReference type="EMBL" id="NKQ57227.1"/>
    </source>
</evidence>
<dbReference type="Gene3D" id="3.10.129.10">
    <property type="entry name" value="Hotdog Thioesterase"/>
    <property type="match status" value="1"/>
</dbReference>
<dbReference type="Proteomes" id="UP000715441">
    <property type="component" value="Unassembled WGS sequence"/>
</dbReference>
<evidence type="ECO:0008006" key="3">
    <source>
        <dbReference type="Google" id="ProtNLM"/>
    </source>
</evidence>
<comment type="caution">
    <text evidence="1">The sequence shown here is derived from an EMBL/GenBank/DDBJ whole genome shotgun (WGS) entry which is preliminary data.</text>
</comment>
<accession>A0ABX1JBQ0</accession>
<dbReference type="InterPro" id="IPR029069">
    <property type="entry name" value="HotDog_dom_sf"/>
</dbReference>
<gene>
    <name evidence="1" type="ORF">HFP15_30585</name>
</gene>
<name>A0ABX1JBQ0_9PSEU</name>
<dbReference type="SUPFAM" id="SSF54637">
    <property type="entry name" value="Thioesterase/thiol ester dehydrase-isomerase"/>
    <property type="match status" value="1"/>
</dbReference>
<keyword evidence="2" id="KW-1185">Reference proteome</keyword>
<dbReference type="RefSeq" id="WP_168520256.1">
    <property type="nucleotide sequence ID" value="NZ_JAAXLS010000033.1"/>
</dbReference>
<dbReference type="EMBL" id="JAAXLS010000033">
    <property type="protein sequence ID" value="NKQ57227.1"/>
    <property type="molecule type" value="Genomic_DNA"/>
</dbReference>
<proteinExistence type="predicted"/>